<dbReference type="AlphaFoldDB" id="A0A951UDP7"/>
<keyword evidence="1" id="KW-1133">Transmembrane helix</keyword>
<evidence type="ECO:0000313" key="2">
    <source>
        <dbReference type="EMBL" id="MBW4549147.1"/>
    </source>
</evidence>
<proteinExistence type="predicted"/>
<reference evidence="2" key="1">
    <citation type="submission" date="2021-05" db="EMBL/GenBank/DDBJ databases">
        <authorList>
            <person name="Pietrasiak N."/>
            <person name="Ward R."/>
            <person name="Stajich J.E."/>
            <person name="Kurbessoian T."/>
        </authorList>
    </citation>
    <scope>NUCLEOTIDE SEQUENCE</scope>
    <source>
        <strain evidence="2">CPER-KK1</strain>
    </source>
</reference>
<reference evidence="2" key="2">
    <citation type="journal article" date="2022" name="Microbiol. Resour. Announc.">
        <title>Metagenome Sequencing to Explore Phylogenomics of Terrestrial Cyanobacteria.</title>
        <authorList>
            <person name="Ward R.D."/>
            <person name="Stajich J.E."/>
            <person name="Johansen J.R."/>
            <person name="Huntemann M."/>
            <person name="Clum A."/>
            <person name="Foster B."/>
            <person name="Foster B."/>
            <person name="Roux S."/>
            <person name="Palaniappan K."/>
            <person name="Varghese N."/>
            <person name="Mukherjee S."/>
            <person name="Reddy T.B.K."/>
            <person name="Daum C."/>
            <person name="Copeland A."/>
            <person name="Chen I.A."/>
            <person name="Ivanova N.N."/>
            <person name="Kyrpides N.C."/>
            <person name="Shapiro N."/>
            <person name="Eloe-Fadrosh E.A."/>
            <person name="Pietrasiak N."/>
        </authorList>
    </citation>
    <scope>NUCLEOTIDE SEQUENCE</scope>
    <source>
        <strain evidence="2">CPER-KK1</strain>
    </source>
</reference>
<gene>
    <name evidence="2" type="ORF">KME25_32790</name>
</gene>
<keyword evidence="1" id="KW-0812">Transmembrane</keyword>
<evidence type="ECO:0000313" key="3">
    <source>
        <dbReference type="Proteomes" id="UP000753908"/>
    </source>
</evidence>
<protein>
    <submittedName>
        <fullName evidence="2">Uncharacterized protein</fullName>
    </submittedName>
</protein>
<comment type="caution">
    <text evidence="2">The sequence shown here is derived from an EMBL/GenBank/DDBJ whole genome shotgun (WGS) entry which is preliminary data.</text>
</comment>
<accession>A0A951UDP7</accession>
<dbReference type="Proteomes" id="UP000753908">
    <property type="component" value="Unassembled WGS sequence"/>
</dbReference>
<sequence length="50" mass="5272">MNINLSPLVSDTPFGGVQGSLSANPGKPHGIALLPLISFVFFLNNFVDKS</sequence>
<dbReference type="EMBL" id="JAHHIF010000084">
    <property type="protein sequence ID" value="MBW4549147.1"/>
    <property type="molecule type" value="Genomic_DNA"/>
</dbReference>
<organism evidence="2 3">
    <name type="scientific">Symplocastrum torsivum CPER-KK1</name>
    <dbReference type="NCBI Taxonomy" id="450513"/>
    <lineage>
        <taxon>Bacteria</taxon>
        <taxon>Bacillati</taxon>
        <taxon>Cyanobacteriota</taxon>
        <taxon>Cyanophyceae</taxon>
        <taxon>Oscillatoriophycideae</taxon>
        <taxon>Oscillatoriales</taxon>
        <taxon>Microcoleaceae</taxon>
        <taxon>Symplocastrum</taxon>
    </lineage>
</organism>
<keyword evidence="1" id="KW-0472">Membrane</keyword>
<name>A0A951UDP7_9CYAN</name>
<evidence type="ECO:0000256" key="1">
    <source>
        <dbReference type="SAM" id="Phobius"/>
    </source>
</evidence>
<feature type="transmembrane region" description="Helical" evidence="1">
    <location>
        <begin position="29"/>
        <end position="47"/>
    </location>
</feature>